<accession>A0A2Z7DAJ1</accession>
<dbReference type="EMBL" id="KQ988009">
    <property type="protein sequence ID" value="KZV56612.1"/>
    <property type="molecule type" value="Genomic_DNA"/>
</dbReference>
<gene>
    <name evidence="1" type="ORF">F511_13843</name>
</gene>
<dbReference type="Proteomes" id="UP000250235">
    <property type="component" value="Unassembled WGS sequence"/>
</dbReference>
<protein>
    <submittedName>
        <fullName evidence="1">Uncharacterized protein</fullName>
    </submittedName>
</protein>
<organism evidence="1 2">
    <name type="scientific">Dorcoceras hygrometricum</name>
    <dbReference type="NCBI Taxonomy" id="472368"/>
    <lineage>
        <taxon>Eukaryota</taxon>
        <taxon>Viridiplantae</taxon>
        <taxon>Streptophyta</taxon>
        <taxon>Embryophyta</taxon>
        <taxon>Tracheophyta</taxon>
        <taxon>Spermatophyta</taxon>
        <taxon>Magnoliopsida</taxon>
        <taxon>eudicotyledons</taxon>
        <taxon>Gunneridae</taxon>
        <taxon>Pentapetalae</taxon>
        <taxon>asterids</taxon>
        <taxon>lamiids</taxon>
        <taxon>Lamiales</taxon>
        <taxon>Gesneriaceae</taxon>
        <taxon>Didymocarpoideae</taxon>
        <taxon>Trichosporeae</taxon>
        <taxon>Loxocarpinae</taxon>
        <taxon>Dorcoceras</taxon>
    </lineage>
</organism>
<keyword evidence="2" id="KW-1185">Reference proteome</keyword>
<dbReference type="AlphaFoldDB" id="A0A2Z7DAJ1"/>
<proteinExistence type="predicted"/>
<evidence type="ECO:0000313" key="2">
    <source>
        <dbReference type="Proteomes" id="UP000250235"/>
    </source>
</evidence>
<evidence type="ECO:0000313" key="1">
    <source>
        <dbReference type="EMBL" id="KZV56612.1"/>
    </source>
</evidence>
<reference evidence="1 2" key="1">
    <citation type="journal article" date="2015" name="Proc. Natl. Acad. Sci. U.S.A.">
        <title>The resurrection genome of Boea hygrometrica: A blueprint for survival of dehydration.</title>
        <authorList>
            <person name="Xiao L."/>
            <person name="Yang G."/>
            <person name="Zhang L."/>
            <person name="Yang X."/>
            <person name="Zhao S."/>
            <person name="Ji Z."/>
            <person name="Zhou Q."/>
            <person name="Hu M."/>
            <person name="Wang Y."/>
            <person name="Chen M."/>
            <person name="Xu Y."/>
            <person name="Jin H."/>
            <person name="Xiao X."/>
            <person name="Hu G."/>
            <person name="Bao F."/>
            <person name="Hu Y."/>
            <person name="Wan P."/>
            <person name="Li L."/>
            <person name="Deng X."/>
            <person name="Kuang T."/>
            <person name="Xiang C."/>
            <person name="Zhu J.K."/>
            <person name="Oliver M.J."/>
            <person name="He Y."/>
        </authorList>
    </citation>
    <scope>NUCLEOTIDE SEQUENCE [LARGE SCALE GENOMIC DNA]</scope>
    <source>
        <strain evidence="2">cv. XS01</strain>
    </source>
</reference>
<name>A0A2Z7DAJ1_9LAMI</name>
<sequence>MCGGPFPRASARAKCAMDAHGGRLVVASFSQGVRRWAATWPRLDTKAVAHWPAVCRGCAAGSRAALRMDVRRSWPTDAAGFLCNCCANSSDHAQESCAMIGRAASARFLRHANLRGGGGRRPVNSWQNATAEFCS</sequence>